<proteinExistence type="predicted"/>
<dbReference type="EMBL" id="LR584267">
    <property type="protein sequence ID" value="VHO00138.1"/>
    <property type="molecule type" value="Genomic_DNA"/>
</dbReference>
<reference evidence="2 3" key="1">
    <citation type="submission" date="2019-04" db="EMBL/GenBank/DDBJ databases">
        <authorList>
            <person name="Seth-Smith MB H."/>
            <person name="Seth-Smith H."/>
        </authorList>
    </citation>
    <scope>NUCLEOTIDE SEQUENCE [LARGE SCALE GENOMIC DNA]</scope>
    <source>
        <strain evidence="2">USB-603019</strain>
    </source>
</reference>
<evidence type="ECO:0008006" key="4">
    <source>
        <dbReference type="Google" id="ProtNLM"/>
    </source>
</evidence>
<dbReference type="InterPro" id="IPR019681">
    <property type="entry name" value="DUF2530"/>
</dbReference>
<keyword evidence="1" id="KW-0472">Membrane</keyword>
<dbReference type="Pfam" id="PF10745">
    <property type="entry name" value="DUF2530"/>
    <property type="match status" value="1"/>
</dbReference>
<evidence type="ECO:0000313" key="3">
    <source>
        <dbReference type="Proteomes" id="UP000324288"/>
    </source>
</evidence>
<keyword evidence="3" id="KW-1185">Reference proteome</keyword>
<feature type="transmembrane region" description="Helical" evidence="1">
    <location>
        <begin position="20"/>
        <end position="37"/>
    </location>
</feature>
<keyword evidence="1" id="KW-0812">Transmembrane</keyword>
<evidence type="ECO:0000256" key="1">
    <source>
        <dbReference type="SAM" id="Phobius"/>
    </source>
</evidence>
<gene>
    <name evidence="2" type="ORF">LC603019_00495</name>
</gene>
<feature type="transmembrane region" description="Helical" evidence="1">
    <location>
        <begin position="43"/>
        <end position="63"/>
    </location>
</feature>
<keyword evidence="1" id="KW-1133">Transmembrane helix</keyword>
<protein>
    <recommendedName>
        <fullName evidence="4">DUF2530 domain-containing protein</fullName>
    </recommendedName>
</protein>
<organism evidence="2 3">
    <name type="scientific">Lawsonella clevelandensis</name>
    <dbReference type="NCBI Taxonomy" id="1528099"/>
    <lineage>
        <taxon>Bacteria</taxon>
        <taxon>Bacillati</taxon>
        <taxon>Actinomycetota</taxon>
        <taxon>Actinomycetes</taxon>
        <taxon>Mycobacteriales</taxon>
        <taxon>Lawsonellaceae</taxon>
        <taxon>Lawsonella</taxon>
    </lineage>
</organism>
<dbReference type="AlphaFoldDB" id="A0A5E3ZW08"/>
<dbReference type="RefSeq" id="WP_148417487.1">
    <property type="nucleotide sequence ID" value="NZ_CAJPTR010000011.1"/>
</dbReference>
<dbReference type="Proteomes" id="UP000324288">
    <property type="component" value="Chromosome"/>
</dbReference>
<name>A0A5E3ZW08_9ACTN</name>
<sequence length="101" mass="10723">MKKRSIPALPARLIDPRPVIAAGTAAWLVSLVTLLVAGVHTTAMWVAVCGVGVGVGIYAIFAWQRSAVRRGAATAQTSLPDVQREGDKAVDRVIVEIPHQQ</sequence>
<accession>A0A5E3ZW08</accession>
<evidence type="ECO:0000313" key="2">
    <source>
        <dbReference type="EMBL" id="VHO00138.1"/>
    </source>
</evidence>